<evidence type="ECO:0000313" key="1">
    <source>
        <dbReference type="EMBL" id="USI71766.1"/>
    </source>
</evidence>
<reference evidence="1" key="1">
    <citation type="journal article" date="2022" name="Toxins">
        <title>Genomic Analysis of Sphingopyxis sp. USTB-05 for Biodegrading Cyanobacterial Hepatotoxins.</title>
        <authorList>
            <person name="Liu C."/>
            <person name="Xu Q."/>
            <person name="Zhao Z."/>
            <person name="Zhang H."/>
            <person name="Liu X."/>
            <person name="Yin C."/>
            <person name="Liu Y."/>
            <person name="Yan H."/>
        </authorList>
    </citation>
    <scope>NUCLEOTIDE SEQUENCE</scope>
    <source>
        <strain evidence="1">NBD5</strain>
    </source>
</reference>
<protein>
    <submittedName>
        <fullName evidence="1">DUF2336 domain-containing protein</fullName>
    </submittedName>
</protein>
<dbReference type="RefSeq" id="WP_252165580.1">
    <property type="nucleotide sequence ID" value="NZ_CP084930.1"/>
</dbReference>
<evidence type="ECO:0000313" key="2">
    <source>
        <dbReference type="Proteomes" id="UP001056937"/>
    </source>
</evidence>
<dbReference type="Proteomes" id="UP001056937">
    <property type="component" value="Chromosome 1"/>
</dbReference>
<accession>A0ABY4X4D5</accession>
<gene>
    <name evidence="1" type="ORF">LHA26_10575</name>
</gene>
<name>A0ABY4X4D5_9SPHN</name>
<sequence length="361" mass="36884">MSGRRFPDEESDSGGALLGAAAAADRLADARRAAAAHELARPLALAIDDETRARAGLIVEHLIQSIEALLRGAEPLLDAAPGFDCAARFVGAGLLQRSGLAAAALARAEEHRLAAALVRGYGLAVEEEAPGARRLDPIGGTLAAESFAVRAAEATRLDRSGDPLLPLHDLSAEDRHALFWQVAACLADAALATLGAAGPGSEETLHRAAEGAVARTLAAIDEADGIGAAAMRLAHGLRAADQLDDALLAGTLAAGRIATLAALLAVRAGIGFDEAHAMLAMPARAALLLRGCDVARPVAAAMILALAIALDRGVGPDPAERAALLLQGFDRLGPDQARAAVRRARLEPLYRAGLAALGRAL</sequence>
<proteinExistence type="predicted"/>
<keyword evidence="2" id="KW-1185">Reference proteome</keyword>
<dbReference type="EMBL" id="CP084930">
    <property type="protein sequence ID" value="USI71766.1"/>
    <property type="molecule type" value="Genomic_DNA"/>
</dbReference>
<dbReference type="InterPro" id="IPR019285">
    <property type="entry name" value="DUF2336"/>
</dbReference>
<organism evidence="1 2">
    <name type="scientific">Sphingomonas morindae</name>
    <dbReference type="NCBI Taxonomy" id="1541170"/>
    <lineage>
        <taxon>Bacteria</taxon>
        <taxon>Pseudomonadati</taxon>
        <taxon>Pseudomonadota</taxon>
        <taxon>Alphaproteobacteria</taxon>
        <taxon>Sphingomonadales</taxon>
        <taxon>Sphingomonadaceae</taxon>
        <taxon>Sphingomonas</taxon>
    </lineage>
</organism>
<dbReference type="Pfam" id="PF10098">
    <property type="entry name" value="DUF2336"/>
    <property type="match status" value="1"/>
</dbReference>